<accession>W4LSL5</accession>
<dbReference type="NCBIfam" id="NF005901">
    <property type="entry name" value="PRK07877.1"/>
    <property type="match status" value="1"/>
</dbReference>
<dbReference type="SUPFAM" id="SSF55469">
    <property type="entry name" value="FMN-dependent nitroreductase-like"/>
    <property type="match status" value="1"/>
</dbReference>
<dbReference type="AlphaFoldDB" id="W4LSL5"/>
<dbReference type="Pfam" id="PF00899">
    <property type="entry name" value="ThiF"/>
    <property type="match status" value="1"/>
</dbReference>
<dbReference type="PANTHER" id="PTHR43267">
    <property type="entry name" value="TRNA THREONYLCARBAMOYLADENOSINE DEHYDRATASE"/>
    <property type="match status" value="1"/>
</dbReference>
<feature type="domain" description="THIF-type NAD/FAD binding fold" evidence="1">
    <location>
        <begin position="21"/>
        <end position="186"/>
    </location>
</feature>
<dbReference type="InterPro" id="IPR035985">
    <property type="entry name" value="Ubiquitin-activating_enz"/>
</dbReference>
<dbReference type="InterPro" id="IPR000594">
    <property type="entry name" value="ThiF_NAD_FAD-bd"/>
</dbReference>
<dbReference type="InterPro" id="IPR045886">
    <property type="entry name" value="ThiF/MoeB/HesA"/>
</dbReference>
<dbReference type="HOGENOM" id="CLU_020676_0_0_7"/>
<protein>
    <recommendedName>
        <fullName evidence="1">THIF-type NAD/FAD binding fold domain-containing protein</fullName>
    </recommendedName>
</protein>
<dbReference type="SUPFAM" id="SSF69572">
    <property type="entry name" value="Activating enzymes of the ubiquitin-like proteins"/>
    <property type="match status" value="1"/>
</dbReference>
<dbReference type="Proteomes" id="UP000019140">
    <property type="component" value="Unassembled WGS sequence"/>
</dbReference>
<dbReference type="GO" id="GO:0061503">
    <property type="term" value="F:tRNA threonylcarbamoyladenosine dehydratase"/>
    <property type="evidence" value="ECO:0007669"/>
    <property type="project" value="TreeGrafter"/>
</dbReference>
<name>W4LSL5_9BACT</name>
<comment type="caution">
    <text evidence="2">The sequence shown here is derived from an EMBL/GenBank/DDBJ whole genome shotgun (WGS) entry which is preliminary data.</text>
</comment>
<gene>
    <name evidence="2" type="ORF">ETSY2_39145</name>
</gene>
<sequence>KVGVIGLSVGQSVAVTIAQERSCGELRLCDFDVLELSNYNRIRTRLTHLGLRKTVSVAREIKELDPFFKVVCFHDGLTPDNMDEFFLGGGTLDVCIDECDDVAMKILSRIKAKKLRVPVVMEASDNCTVDVERFDLEPERPLLHGYIDHLDVEKAAQLKTNEEKVPYMLAMLAPELMTNKMLASIFEINETITTWPQLASSIVYGGGICANVCRRVLLNTFTESGRHQLNVDAYFGDKSSPQKEWTGFQTPKRISEHEMSQVTAKFAPQQGAPSLRSDLEILIKSAAQAPSGGNAQPWLWHYHEQKGIFQFVDQSQQTPLLDCAFIASLIGHGAASENLVLAAKSKGIDLKAVFHGQELSQDNHLIAHYEGCDAASAHPFPELAQQIASRITNRKNGDRTVLPASTLEWLQQVGETVEDCTLHFITDENKLDEFAQMFAQIEMARITDTQGHEDFMHEIRWSEQEEKEKGDGVNIWSLDIDDSDYVGMLACKQLGALQMLREWGKGTKLTRLFRKTIDSCSALGVICLPGTSNEDFFKAGRALQRVWLKATELGLAFQPQSPMTLLFYHIANIKNSTMDVQTRQTVQAVQKKYAQVFDMIGTKQGLFVFRLSSTEKKGVPSCRRTLDEVLSVAVST</sequence>
<organism evidence="2 3">
    <name type="scientific">Candidatus Entotheonella gemina</name>
    <dbReference type="NCBI Taxonomy" id="1429439"/>
    <lineage>
        <taxon>Bacteria</taxon>
        <taxon>Pseudomonadati</taxon>
        <taxon>Nitrospinota/Tectimicrobiota group</taxon>
        <taxon>Candidatus Tectimicrobiota</taxon>
        <taxon>Candidatus Entotheonellia</taxon>
        <taxon>Candidatus Entotheonellales</taxon>
        <taxon>Candidatus Entotheonellaceae</taxon>
        <taxon>Candidatus Entotheonella</taxon>
    </lineage>
</organism>
<dbReference type="EMBL" id="AZHX01001731">
    <property type="protein sequence ID" value="ETX00407.1"/>
    <property type="molecule type" value="Genomic_DNA"/>
</dbReference>
<dbReference type="PANTHER" id="PTHR43267:SF3">
    <property type="entry name" value="THIF PROTEIN"/>
    <property type="match status" value="1"/>
</dbReference>
<dbReference type="GO" id="GO:0016491">
    <property type="term" value="F:oxidoreductase activity"/>
    <property type="evidence" value="ECO:0007669"/>
    <property type="project" value="InterPro"/>
</dbReference>
<evidence type="ECO:0000313" key="2">
    <source>
        <dbReference type="EMBL" id="ETX00407.1"/>
    </source>
</evidence>
<proteinExistence type="predicted"/>
<feature type="non-terminal residue" evidence="2">
    <location>
        <position position="1"/>
    </location>
</feature>
<dbReference type="CDD" id="cd01483">
    <property type="entry name" value="E1_enzyme_family"/>
    <property type="match status" value="1"/>
</dbReference>
<dbReference type="InterPro" id="IPR000415">
    <property type="entry name" value="Nitroreductase-like"/>
</dbReference>
<dbReference type="GO" id="GO:0008641">
    <property type="term" value="F:ubiquitin-like modifier activating enzyme activity"/>
    <property type="evidence" value="ECO:0007669"/>
    <property type="project" value="InterPro"/>
</dbReference>
<dbReference type="Gene3D" id="3.40.109.10">
    <property type="entry name" value="NADH Oxidase"/>
    <property type="match status" value="1"/>
</dbReference>
<reference evidence="2 3" key="1">
    <citation type="journal article" date="2014" name="Nature">
        <title>An environmental bacterial taxon with a large and distinct metabolic repertoire.</title>
        <authorList>
            <person name="Wilson M.C."/>
            <person name="Mori T."/>
            <person name="Ruckert C."/>
            <person name="Uria A.R."/>
            <person name="Helf M.J."/>
            <person name="Takada K."/>
            <person name="Gernert C."/>
            <person name="Steffens U.A."/>
            <person name="Heycke N."/>
            <person name="Schmitt S."/>
            <person name="Rinke C."/>
            <person name="Helfrich E.J."/>
            <person name="Brachmann A.O."/>
            <person name="Gurgui C."/>
            <person name="Wakimoto T."/>
            <person name="Kracht M."/>
            <person name="Crusemann M."/>
            <person name="Hentschel U."/>
            <person name="Abe I."/>
            <person name="Matsunaga S."/>
            <person name="Kalinowski J."/>
            <person name="Takeyama H."/>
            <person name="Piel J."/>
        </authorList>
    </citation>
    <scope>NUCLEOTIDE SEQUENCE [LARGE SCALE GENOMIC DNA]</scope>
    <source>
        <strain evidence="3">TSY2</strain>
    </source>
</reference>
<dbReference type="Gene3D" id="3.40.50.720">
    <property type="entry name" value="NAD(P)-binding Rossmann-like Domain"/>
    <property type="match status" value="1"/>
</dbReference>
<evidence type="ECO:0000313" key="3">
    <source>
        <dbReference type="Proteomes" id="UP000019140"/>
    </source>
</evidence>
<dbReference type="GO" id="GO:0061504">
    <property type="term" value="P:cyclic threonylcarbamoyladenosine biosynthetic process"/>
    <property type="evidence" value="ECO:0007669"/>
    <property type="project" value="TreeGrafter"/>
</dbReference>
<evidence type="ECO:0000259" key="1">
    <source>
        <dbReference type="Pfam" id="PF00899"/>
    </source>
</evidence>
<keyword evidence="3" id="KW-1185">Reference proteome</keyword>
<dbReference type="PATRIC" id="fig|1429439.4.peg.6598"/>